<feature type="region of interest" description="Disordered" evidence="3">
    <location>
        <begin position="666"/>
        <end position="730"/>
    </location>
</feature>
<evidence type="ECO:0000256" key="1">
    <source>
        <dbReference type="ARBA" id="ARBA00022980"/>
    </source>
</evidence>
<dbReference type="GO" id="GO:1990904">
    <property type="term" value="C:ribonucleoprotein complex"/>
    <property type="evidence" value="ECO:0007669"/>
    <property type="project" value="UniProtKB-KW"/>
</dbReference>
<organism evidence="5 6">
    <name type="scientific">Mycena chlorophos</name>
    <name type="common">Agaric fungus</name>
    <name type="synonym">Agaricus chlorophos</name>
    <dbReference type="NCBI Taxonomy" id="658473"/>
    <lineage>
        <taxon>Eukaryota</taxon>
        <taxon>Fungi</taxon>
        <taxon>Dikarya</taxon>
        <taxon>Basidiomycota</taxon>
        <taxon>Agaricomycotina</taxon>
        <taxon>Agaricomycetes</taxon>
        <taxon>Agaricomycetidae</taxon>
        <taxon>Agaricales</taxon>
        <taxon>Marasmiineae</taxon>
        <taxon>Mycenaceae</taxon>
        <taxon>Mycena</taxon>
    </lineage>
</organism>
<protein>
    <submittedName>
        <fullName evidence="5">ATP-dependent DNA helicase</fullName>
    </submittedName>
</protein>
<keyword evidence="6" id="KW-1185">Reference proteome</keyword>
<keyword evidence="5" id="KW-0547">Nucleotide-binding</keyword>
<dbReference type="GO" id="GO:0004386">
    <property type="term" value="F:helicase activity"/>
    <property type="evidence" value="ECO:0007669"/>
    <property type="project" value="UniProtKB-KW"/>
</dbReference>
<dbReference type="Proteomes" id="UP000613580">
    <property type="component" value="Unassembled WGS sequence"/>
</dbReference>
<reference evidence="5" key="1">
    <citation type="submission" date="2020-05" db="EMBL/GenBank/DDBJ databases">
        <title>Mycena genomes resolve the evolution of fungal bioluminescence.</title>
        <authorList>
            <person name="Tsai I.J."/>
        </authorList>
    </citation>
    <scope>NUCLEOTIDE SEQUENCE</scope>
    <source>
        <strain evidence="5">110903Hualien_Pintung</strain>
    </source>
</reference>
<feature type="compositionally biased region" description="Basic and acidic residues" evidence="3">
    <location>
        <begin position="702"/>
        <end position="712"/>
    </location>
</feature>
<dbReference type="GO" id="GO:0005840">
    <property type="term" value="C:ribosome"/>
    <property type="evidence" value="ECO:0007669"/>
    <property type="project" value="UniProtKB-KW"/>
</dbReference>
<evidence type="ECO:0000256" key="3">
    <source>
        <dbReference type="SAM" id="MobiDB-lite"/>
    </source>
</evidence>
<keyword evidence="5" id="KW-0378">Hydrolase</keyword>
<dbReference type="Pfam" id="PF14214">
    <property type="entry name" value="Helitron_like_N"/>
    <property type="match status" value="1"/>
</dbReference>
<dbReference type="EMBL" id="JACAZE010000019">
    <property type="protein sequence ID" value="KAF7294296.1"/>
    <property type="molecule type" value="Genomic_DNA"/>
</dbReference>
<feature type="region of interest" description="Disordered" evidence="3">
    <location>
        <begin position="525"/>
        <end position="555"/>
    </location>
</feature>
<dbReference type="GO" id="GO:0006412">
    <property type="term" value="P:translation"/>
    <property type="evidence" value="ECO:0007669"/>
    <property type="project" value="InterPro"/>
</dbReference>
<keyword evidence="2" id="KW-0687">Ribonucleoprotein</keyword>
<dbReference type="GO" id="GO:0003723">
    <property type="term" value="F:RNA binding"/>
    <property type="evidence" value="ECO:0007669"/>
    <property type="project" value="InterPro"/>
</dbReference>
<comment type="caution">
    <text evidence="5">The sequence shown here is derived from an EMBL/GenBank/DDBJ whole genome shotgun (WGS) entry which is preliminary data.</text>
</comment>
<dbReference type="AlphaFoldDB" id="A0A8H6S8W7"/>
<feature type="compositionally biased region" description="Basic and acidic residues" evidence="3">
    <location>
        <begin position="533"/>
        <end position="551"/>
    </location>
</feature>
<evidence type="ECO:0000313" key="6">
    <source>
        <dbReference type="Proteomes" id="UP000613580"/>
    </source>
</evidence>
<keyword evidence="5" id="KW-0067">ATP-binding</keyword>
<dbReference type="InterPro" id="IPR005825">
    <property type="entry name" value="Ribosomal_uL24_CS"/>
</dbReference>
<feature type="domain" description="Helitron helicase-like" evidence="4">
    <location>
        <begin position="1"/>
        <end position="115"/>
    </location>
</feature>
<evidence type="ECO:0000256" key="2">
    <source>
        <dbReference type="ARBA" id="ARBA00023274"/>
    </source>
</evidence>
<accession>A0A8H6S8W7</accession>
<feature type="region of interest" description="Disordered" evidence="3">
    <location>
        <begin position="407"/>
        <end position="454"/>
    </location>
</feature>
<gene>
    <name evidence="5" type="ORF">HMN09_01158600</name>
</gene>
<proteinExistence type="predicted"/>
<dbReference type="InterPro" id="IPR025476">
    <property type="entry name" value="Helitron_helicase-like"/>
</dbReference>
<feature type="compositionally biased region" description="Basic and acidic residues" evidence="3">
    <location>
        <begin position="407"/>
        <end position="432"/>
    </location>
</feature>
<name>A0A8H6S8W7_MYCCL</name>
<sequence length="750" mass="84220">MILRFNPPTIWATINLADTADPIAQVLAGQEIDLDQFVATAGPDSNTRSRTIAADPYAAAEFFHVVIRVILEEMFGITVNARGAITRRIGIMGRINAYIGTVEAQARGTLHLHILFWLEGAPTASVMKDALTSEQFRAKMRDFIAQNIRAHLAGTDADEEEDAICTITRNEKGEFVLKDQLREYQDRGSELESMNFYDYFSKTYDGKIIEQNSTPNDEDIEDDAPVSAGRPPSKRVPYLSGTRPKRCRVIRKEGTTEYYSAQMLLLIKPWRKLGDLPGTARSFEGALKAHMADAPDEQHRLLANIQYFYDCSDGARQRREEGGDEERRHGITEAGEILPMTAVEEPTEDDVARARRERFAARERMYGAAAVDIAMRQGIFREDYPVERPRQAFARQATADDMVKYHEDEEEIGRRTESAAENEDSKERDVQQRHKPRDVASLSSERRRGTKNTAQHCMRISPGTRAFPSWATGTDWEIRGIRGRICGSRHCAGPSGCADALFNTMGRTLWSNSCSASRMSEISPSSKSAIWRPHADGDRERRPVEGERVETGKGISPHRSGIVEIVEDEVDGNMVTVRDEVSEREEEIRMDEVQRTFVEGDEVRVVSGFYRGVRGTVIKALRLAERIAEGSTCVGAVVVREDARDGKERRIMKVLMQDVESVGMHMDDADDEEDPEPDARVGSATSGSWAGAWMFGGTTRKGKVEMGRERGRASSNWSRRLRRRRSRMASTSTWMMDRGNGGFGLIVCDR</sequence>
<feature type="region of interest" description="Disordered" evidence="3">
    <location>
        <begin position="210"/>
        <end position="240"/>
    </location>
</feature>
<evidence type="ECO:0000313" key="5">
    <source>
        <dbReference type="EMBL" id="KAF7294296.1"/>
    </source>
</evidence>
<dbReference type="CDD" id="cd06089">
    <property type="entry name" value="KOW_RPL26"/>
    <property type="match status" value="1"/>
</dbReference>
<evidence type="ECO:0000259" key="4">
    <source>
        <dbReference type="Pfam" id="PF14214"/>
    </source>
</evidence>
<dbReference type="GO" id="GO:0003735">
    <property type="term" value="F:structural constituent of ribosome"/>
    <property type="evidence" value="ECO:0007669"/>
    <property type="project" value="InterPro"/>
</dbReference>
<dbReference type="InterPro" id="IPR041988">
    <property type="entry name" value="Ribosomal_uL24_KOW"/>
</dbReference>
<keyword evidence="5" id="KW-0347">Helicase</keyword>
<dbReference type="PROSITE" id="PS01108">
    <property type="entry name" value="RIBOSOMAL_L24"/>
    <property type="match status" value="1"/>
</dbReference>
<keyword evidence="1" id="KW-0689">Ribosomal protein</keyword>
<dbReference type="OrthoDB" id="3257061at2759"/>